<evidence type="ECO:0000259" key="2">
    <source>
        <dbReference type="PROSITE" id="PS50887"/>
    </source>
</evidence>
<keyword evidence="1" id="KW-0812">Transmembrane</keyword>
<feature type="domain" description="GGDEF" evidence="2">
    <location>
        <begin position="205"/>
        <end position="323"/>
    </location>
</feature>
<feature type="transmembrane region" description="Helical" evidence="1">
    <location>
        <begin position="78"/>
        <end position="97"/>
    </location>
</feature>
<dbReference type="KEGG" id="sbae:DSM104329_04158"/>
<sequence length="326" mass="33621">MKIVSPGTVVREAPEDLRRTRLARTTCVIIVAGWALVALIAVLGGAAPGRSAWLLTGVGIITGLTWAARRWDLQSDRALQILLAAASLQAAAATLAFDRGDVVAGPVLALMLAPLVGLIGRRAPAFGVQLAVLAGGQLLAAELGPDRGPHAASVALAVTAAIVLLAGASAAAAAARGRAHRLRRLTADARMLRQRLTEALAADPERFALLTLDLDGIDGAGLGDLHETLAGQVRGQDFVARSSEDGFSILAQTDGPGAEALARRIQAAVAAYHRKEIGALNASIGIAVYPQDGRTPEQLLASADAAMAERRAAEARSLRIVSPAVR</sequence>
<protein>
    <recommendedName>
        <fullName evidence="2">GGDEF domain-containing protein</fullName>
    </recommendedName>
</protein>
<reference evidence="3" key="1">
    <citation type="journal article" date="2022" name="Int. J. Syst. Evol. Microbiol.">
        <title>Pseudomonas aegrilactucae sp. nov. and Pseudomonas morbosilactucae sp. nov., pathogens causing bacterial rot of lettuce in Japan.</title>
        <authorList>
            <person name="Sawada H."/>
            <person name="Fujikawa T."/>
            <person name="Satou M."/>
        </authorList>
    </citation>
    <scope>NUCLEOTIDE SEQUENCE</scope>
    <source>
        <strain evidence="3">0166_1</strain>
    </source>
</reference>
<feature type="transmembrane region" description="Helical" evidence="1">
    <location>
        <begin position="103"/>
        <end position="119"/>
    </location>
</feature>
<evidence type="ECO:0000256" key="1">
    <source>
        <dbReference type="SAM" id="Phobius"/>
    </source>
</evidence>
<dbReference type="InterPro" id="IPR000160">
    <property type="entry name" value="GGDEF_dom"/>
</dbReference>
<dbReference type="PROSITE" id="PS50887">
    <property type="entry name" value="GGDEF"/>
    <property type="match status" value="1"/>
</dbReference>
<dbReference type="Pfam" id="PF00990">
    <property type="entry name" value="GGDEF"/>
    <property type="match status" value="1"/>
</dbReference>
<dbReference type="Gene3D" id="3.30.70.270">
    <property type="match status" value="1"/>
</dbReference>
<organism evidence="3 4">
    <name type="scientific">Capillimicrobium parvum</name>
    <dbReference type="NCBI Taxonomy" id="2884022"/>
    <lineage>
        <taxon>Bacteria</taxon>
        <taxon>Bacillati</taxon>
        <taxon>Actinomycetota</taxon>
        <taxon>Thermoleophilia</taxon>
        <taxon>Solirubrobacterales</taxon>
        <taxon>Capillimicrobiaceae</taxon>
        <taxon>Capillimicrobium</taxon>
    </lineage>
</organism>
<keyword evidence="1" id="KW-1133">Transmembrane helix</keyword>
<feature type="transmembrane region" description="Helical" evidence="1">
    <location>
        <begin position="126"/>
        <end position="144"/>
    </location>
</feature>
<keyword evidence="4" id="KW-1185">Reference proteome</keyword>
<dbReference type="PANTHER" id="PTHR33121">
    <property type="entry name" value="CYCLIC DI-GMP PHOSPHODIESTERASE PDEF"/>
    <property type="match status" value="1"/>
</dbReference>
<dbReference type="InterPro" id="IPR029787">
    <property type="entry name" value="Nucleotide_cyclase"/>
</dbReference>
<feature type="transmembrane region" description="Helical" evidence="1">
    <location>
        <begin position="52"/>
        <end position="71"/>
    </location>
</feature>
<keyword evidence="1" id="KW-0472">Membrane</keyword>
<proteinExistence type="predicted"/>
<dbReference type="GO" id="GO:0071111">
    <property type="term" value="F:cyclic-guanylate-specific phosphodiesterase activity"/>
    <property type="evidence" value="ECO:0007669"/>
    <property type="project" value="InterPro"/>
</dbReference>
<dbReference type="InterPro" id="IPR043128">
    <property type="entry name" value="Rev_trsase/Diguanyl_cyclase"/>
</dbReference>
<accession>A0A9E7C2K4</accession>
<dbReference type="AlphaFoldDB" id="A0A9E7C2K4"/>
<dbReference type="EMBL" id="CP087164">
    <property type="protein sequence ID" value="UGS37737.1"/>
    <property type="molecule type" value="Genomic_DNA"/>
</dbReference>
<evidence type="ECO:0000313" key="3">
    <source>
        <dbReference type="EMBL" id="UGS37737.1"/>
    </source>
</evidence>
<feature type="transmembrane region" description="Helical" evidence="1">
    <location>
        <begin position="27"/>
        <end position="46"/>
    </location>
</feature>
<feature type="transmembrane region" description="Helical" evidence="1">
    <location>
        <begin position="150"/>
        <end position="175"/>
    </location>
</feature>
<name>A0A9E7C2K4_9ACTN</name>
<dbReference type="PANTHER" id="PTHR33121:SF70">
    <property type="entry name" value="SIGNALING PROTEIN YKOW"/>
    <property type="match status" value="1"/>
</dbReference>
<dbReference type="SUPFAM" id="SSF55073">
    <property type="entry name" value="Nucleotide cyclase"/>
    <property type="match status" value="1"/>
</dbReference>
<dbReference type="InterPro" id="IPR050706">
    <property type="entry name" value="Cyclic-di-GMP_PDE-like"/>
</dbReference>
<dbReference type="SMART" id="SM00267">
    <property type="entry name" value="GGDEF"/>
    <property type="match status" value="1"/>
</dbReference>
<evidence type="ECO:0000313" key="4">
    <source>
        <dbReference type="Proteomes" id="UP001162834"/>
    </source>
</evidence>
<dbReference type="Proteomes" id="UP001162834">
    <property type="component" value="Chromosome"/>
</dbReference>
<gene>
    <name evidence="3" type="ORF">DSM104329_04158</name>
</gene>
<dbReference type="RefSeq" id="WP_259311782.1">
    <property type="nucleotide sequence ID" value="NZ_CP087164.1"/>
</dbReference>